<proteinExistence type="predicted"/>
<dbReference type="SUPFAM" id="SSF53474">
    <property type="entry name" value="alpha/beta-Hydrolases"/>
    <property type="match status" value="1"/>
</dbReference>
<accession>A0A9X2SNB2</accession>
<dbReference type="Pfam" id="PF03403">
    <property type="entry name" value="PAF-AH_p_II"/>
    <property type="match status" value="2"/>
</dbReference>
<dbReference type="Proteomes" id="UP001144096">
    <property type="component" value="Unassembled WGS sequence"/>
</dbReference>
<dbReference type="RefSeq" id="WP_257924418.1">
    <property type="nucleotide sequence ID" value="NZ_JAMXQV010000021.1"/>
</dbReference>
<protein>
    <recommendedName>
        <fullName evidence="7">Platelet-activating factor acetylhydrolase</fullName>
    </recommendedName>
</protein>
<keyword evidence="2" id="KW-0442">Lipid degradation</keyword>
<keyword evidence="4" id="KW-0472">Membrane</keyword>
<dbReference type="GO" id="GO:0016042">
    <property type="term" value="P:lipid catabolic process"/>
    <property type="evidence" value="ECO:0007669"/>
    <property type="project" value="UniProtKB-KW"/>
</dbReference>
<keyword evidence="6" id="KW-1185">Reference proteome</keyword>
<feature type="transmembrane region" description="Helical" evidence="4">
    <location>
        <begin position="93"/>
        <end position="115"/>
    </location>
</feature>
<evidence type="ECO:0000256" key="4">
    <source>
        <dbReference type="SAM" id="Phobius"/>
    </source>
</evidence>
<keyword evidence="1" id="KW-0378">Hydrolase</keyword>
<sequence length="478" mass="50170">MTEIITGLDLSLLEILALLGAVALVVARWLPAAARSRATIAAGAVVLASVIALSVTGIRWQMLPVLAGAAFAAPFAFAPVLRRRTGRRARWWLALPGTVACLGLITTGAVAAWAFPVPVFPSPSGPFAVGTRVLQWTDPLRPETFTADPDDRRTVVVQLWYPAQHSPADAPRAPYLGRTEDEARTVSAALATATGLPEFLLDDVPGTRTHSVFDAPVAREGGRFPIVLFSPGSSGVRSQNTAWAEELAGHGYVVAALDHPYDSAAVVLADGRTITTATVSSGDRATDEELAAGWTAIRAADLGFVLTRLTGLDRGGDPLTGRLDTARVAATGHSLGGAAALQVVRQDHRFAAVIDLDGYPHGPVSPALDRPALALTQAITPGTDPRYLPRLTEVLERDTAPSYRLTIPGAAHLTFTDGPLYLPPVPSIVGSLGRTESLRVVAAATLAFLDNVLRGAPTDLTGVLPAYGELSVHRPGRP</sequence>
<reference evidence="5" key="1">
    <citation type="submission" date="2022-06" db="EMBL/GenBank/DDBJ databases">
        <title>Amycolatopsis iheyaensis sp. nov., a new species of the genus Amycolatopsis isolated from soil in Iheya island, Japan.</title>
        <authorList>
            <person name="Ngamcharungchit C."/>
            <person name="Kanto H."/>
            <person name="Take A."/>
            <person name="Intra B."/>
            <person name="Matsumoto A."/>
            <person name="Panbangred W."/>
            <person name="Inahashi Y."/>
        </authorList>
    </citation>
    <scope>NUCLEOTIDE SEQUENCE</scope>
    <source>
        <strain evidence="5">OK19-0408</strain>
    </source>
</reference>
<comment type="caution">
    <text evidence="5">The sequence shown here is derived from an EMBL/GenBank/DDBJ whole genome shotgun (WGS) entry which is preliminary data.</text>
</comment>
<feature type="transmembrane region" description="Helical" evidence="4">
    <location>
        <begin position="38"/>
        <end position="56"/>
    </location>
</feature>
<name>A0A9X2SNB2_9PSEU</name>
<evidence type="ECO:0000256" key="3">
    <source>
        <dbReference type="ARBA" id="ARBA00023098"/>
    </source>
</evidence>
<organism evidence="5 6">
    <name type="scientific">Amycolatopsis iheyensis</name>
    <dbReference type="NCBI Taxonomy" id="2945988"/>
    <lineage>
        <taxon>Bacteria</taxon>
        <taxon>Bacillati</taxon>
        <taxon>Actinomycetota</taxon>
        <taxon>Actinomycetes</taxon>
        <taxon>Pseudonocardiales</taxon>
        <taxon>Pseudonocardiaceae</taxon>
        <taxon>Amycolatopsis</taxon>
    </lineage>
</organism>
<feature type="transmembrane region" description="Helical" evidence="4">
    <location>
        <begin position="62"/>
        <end position="81"/>
    </location>
</feature>
<dbReference type="PANTHER" id="PTHR10272">
    <property type="entry name" value="PLATELET-ACTIVATING FACTOR ACETYLHYDROLASE"/>
    <property type="match status" value="1"/>
</dbReference>
<keyword evidence="4" id="KW-1133">Transmembrane helix</keyword>
<dbReference type="PANTHER" id="PTHR10272:SF0">
    <property type="entry name" value="PLATELET-ACTIVATING FACTOR ACETYLHYDROLASE"/>
    <property type="match status" value="1"/>
</dbReference>
<dbReference type="EMBL" id="JAMXQV010000021">
    <property type="protein sequence ID" value="MCR6487853.1"/>
    <property type="molecule type" value="Genomic_DNA"/>
</dbReference>
<feature type="transmembrane region" description="Helical" evidence="4">
    <location>
        <begin position="12"/>
        <end position="31"/>
    </location>
</feature>
<gene>
    <name evidence="5" type="ORF">M8542_34005</name>
</gene>
<keyword evidence="3" id="KW-0443">Lipid metabolism</keyword>
<dbReference type="Gene3D" id="3.40.50.1820">
    <property type="entry name" value="alpha/beta hydrolase"/>
    <property type="match status" value="1"/>
</dbReference>
<dbReference type="GO" id="GO:0003847">
    <property type="term" value="F:1-alkyl-2-acetylglycerophosphocholine esterase activity"/>
    <property type="evidence" value="ECO:0007669"/>
    <property type="project" value="TreeGrafter"/>
</dbReference>
<evidence type="ECO:0008006" key="7">
    <source>
        <dbReference type="Google" id="ProtNLM"/>
    </source>
</evidence>
<evidence type="ECO:0000313" key="6">
    <source>
        <dbReference type="Proteomes" id="UP001144096"/>
    </source>
</evidence>
<evidence type="ECO:0000313" key="5">
    <source>
        <dbReference type="EMBL" id="MCR6487853.1"/>
    </source>
</evidence>
<keyword evidence="4" id="KW-0812">Transmembrane</keyword>
<evidence type="ECO:0000256" key="2">
    <source>
        <dbReference type="ARBA" id="ARBA00022963"/>
    </source>
</evidence>
<dbReference type="InterPro" id="IPR029058">
    <property type="entry name" value="AB_hydrolase_fold"/>
</dbReference>
<dbReference type="AlphaFoldDB" id="A0A9X2SNB2"/>
<evidence type="ECO:0000256" key="1">
    <source>
        <dbReference type="ARBA" id="ARBA00022801"/>
    </source>
</evidence>